<keyword evidence="11" id="KW-1185">Reference proteome</keyword>
<dbReference type="PROSITE" id="PS00678">
    <property type="entry name" value="WD_REPEATS_1"/>
    <property type="match status" value="1"/>
</dbReference>
<dbReference type="SUPFAM" id="SSF50978">
    <property type="entry name" value="WD40 repeat-like"/>
    <property type="match status" value="1"/>
</dbReference>
<dbReference type="InterPro" id="IPR050853">
    <property type="entry name" value="WD_repeat_DNA-damage-binding"/>
</dbReference>
<name>A0A4Y7QC15_9AGAM</name>
<evidence type="ECO:0000256" key="9">
    <source>
        <dbReference type="SAM" id="MobiDB-lite"/>
    </source>
</evidence>
<evidence type="ECO:0000256" key="5">
    <source>
        <dbReference type="ARBA" id="ARBA00022763"/>
    </source>
</evidence>
<dbReference type="GO" id="GO:0006974">
    <property type="term" value="P:DNA damage response"/>
    <property type="evidence" value="ECO:0007669"/>
    <property type="project" value="UniProtKB-KW"/>
</dbReference>
<keyword evidence="6 8" id="KW-0238">DNA-binding</keyword>
<dbReference type="VEuPathDB" id="FungiDB:BD410DRAFT_60484"/>
<gene>
    <name evidence="10" type="ORF">BD410DRAFT_60484</name>
</gene>
<dbReference type="PROSITE" id="PS50294">
    <property type="entry name" value="WD_REPEATS_REGION"/>
    <property type="match status" value="1"/>
</dbReference>
<evidence type="ECO:0000256" key="7">
    <source>
        <dbReference type="PROSITE-ProRule" id="PRU00221"/>
    </source>
</evidence>
<dbReference type="InterPro" id="IPR019775">
    <property type="entry name" value="WD40_repeat_CS"/>
</dbReference>
<evidence type="ECO:0000256" key="4">
    <source>
        <dbReference type="ARBA" id="ARBA00022737"/>
    </source>
</evidence>
<dbReference type="PROSITE" id="PS50082">
    <property type="entry name" value="WD_REPEATS_2"/>
    <property type="match status" value="2"/>
</dbReference>
<dbReference type="OrthoDB" id="9890280at2759"/>
<dbReference type="GO" id="GO:0005634">
    <property type="term" value="C:nucleus"/>
    <property type="evidence" value="ECO:0007669"/>
    <property type="project" value="TreeGrafter"/>
</dbReference>
<dbReference type="STRING" id="50990.A0A4Y7QC15"/>
<keyword evidence="5 8" id="KW-0227">DNA damage</keyword>
<dbReference type="SMART" id="SM00320">
    <property type="entry name" value="WD40"/>
    <property type="match status" value="5"/>
</dbReference>
<keyword evidence="4" id="KW-0677">Repeat</keyword>
<evidence type="ECO:0000256" key="8">
    <source>
        <dbReference type="RuleBase" id="RU365004"/>
    </source>
</evidence>
<dbReference type="PANTHER" id="PTHR14773">
    <property type="entry name" value="WD REPEAT-CONTAINING PROTEIN 76"/>
    <property type="match status" value="1"/>
</dbReference>
<proteinExistence type="inferred from homology"/>
<dbReference type="PANTHER" id="PTHR14773:SF0">
    <property type="entry name" value="WD REPEAT-CONTAINING PROTEIN 76"/>
    <property type="match status" value="1"/>
</dbReference>
<feature type="repeat" description="WD" evidence="7">
    <location>
        <begin position="442"/>
        <end position="475"/>
    </location>
</feature>
<feature type="repeat" description="WD" evidence="7">
    <location>
        <begin position="348"/>
        <end position="390"/>
    </location>
</feature>
<keyword evidence="3 7" id="KW-0853">WD repeat</keyword>
<comment type="function">
    <text evidence="8">DNA-binding protein that binds to both single- and double-stranded DNA. Binds preferentially to UV-damaged DNA. May be involved in DNA-metabolic processes.</text>
</comment>
<evidence type="ECO:0000256" key="1">
    <source>
        <dbReference type="ARBA" id="ARBA00005434"/>
    </source>
</evidence>
<dbReference type="GO" id="GO:2000001">
    <property type="term" value="P:regulation of DNA damage checkpoint"/>
    <property type="evidence" value="ECO:0007669"/>
    <property type="project" value="TreeGrafter"/>
</dbReference>
<dbReference type="GO" id="GO:0003677">
    <property type="term" value="F:DNA binding"/>
    <property type="evidence" value="ECO:0007669"/>
    <property type="project" value="UniProtKB-UniRule"/>
</dbReference>
<feature type="region of interest" description="Disordered" evidence="9">
    <location>
        <begin position="33"/>
        <end position="122"/>
    </location>
</feature>
<sequence>MPKLSEYELERQANIAKNRALLEELDLTGVAAKLGLPSGSSKNTAKEKSKAKPVQPAKKVKRERDEVVAPRRQSSRLKREVVDPDESPSKRRKREEEAKAQRQKEEEARLEAEERAREARRPRHYDLDLQTLGDEMSTEEMSGLKDCFDLLAANPNARRVGKLSDFVFDDDKREKAEVTQLRESFSKLKVVSRAKVTQDRIYSAAYHPEKTKDLIFFGDKHGQLGIWDARAPQDDVEDEDGQLVSPDEREGGKYWRLQPHWPATSKSSVSTVKFDPIDAHSVFTSAYDCTIRCLSLTSGISREIYATDDILISSLDLPPTGQEMWVSDADGGLTHLDLREGKSRTRRWELSQQKIGCVSINPTFPTTLLTASNDRTLKVWDARKLQEMPLTELAPGSTTPSPSARRVGSDKPLTSDMPILSDFGAVEEFKSSKKGSGTLRCQYPHDKSVSSAYWDPRGRNIVSTSYDDNLRIWDIGAKLTSTLSGPFKPFARMHHNCQTGKWLTILKAQWSPNSDVFPHFTIGNMNHSLDIITCNGEHVGRLSDRERITAVQAVTCSHPGVVQRVASGNASGRCVLWAPEC</sequence>
<dbReference type="EMBL" id="ML170165">
    <property type="protein sequence ID" value="TDL24768.1"/>
    <property type="molecule type" value="Genomic_DNA"/>
</dbReference>
<dbReference type="InterPro" id="IPR015943">
    <property type="entry name" value="WD40/YVTN_repeat-like_dom_sf"/>
</dbReference>
<dbReference type="Proteomes" id="UP000294933">
    <property type="component" value="Unassembled WGS sequence"/>
</dbReference>
<evidence type="ECO:0000256" key="3">
    <source>
        <dbReference type="ARBA" id="ARBA00022574"/>
    </source>
</evidence>
<reference evidence="10 11" key="1">
    <citation type="submission" date="2018-06" db="EMBL/GenBank/DDBJ databases">
        <title>A transcriptomic atlas of mushroom development highlights an independent origin of complex multicellularity.</title>
        <authorList>
            <consortium name="DOE Joint Genome Institute"/>
            <person name="Krizsan K."/>
            <person name="Almasi E."/>
            <person name="Merenyi Z."/>
            <person name="Sahu N."/>
            <person name="Viragh M."/>
            <person name="Koszo T."/>
            <person name="Mondo S."/>
            <person name="Kiss B."/>
            <person name="Balint B."/>
            <person name="Kues U."/>
            <person name="Barry K."/>
            <person name="Hegedus J.C."/>
            <person name="Henrissat B."/>
            <person name="Johnson J."/>
            <person name="Lipzen A."/>
            <person name="Ohm R."/>
            <person name="Nagy I."/>
            <person name="Pangilinan J."/>
            <person name="Yan J."/>
            <person name="Xiong Y."/>
            <person name="Grigoriev I.V."/>
            <person name="Hibbett D.S."/>
            <person name="Nagy L.G."/>
        </authorList>
    </citation>
    <scope>NUCLEOTIDE SEQUENCE [LARGE SCALE GENOMIC DNA]</scope>
    <source>
        <strain evidence="10 11">SZMC22713</strain>
    </source>
</reference>
<evidence type="ECO:0000313" key="11">
    <source>
        <dbReference type="Proteomes" id="UP000294933"/>
    </source>
</evidence>
<protein>
    <recommendedName>
        <fullName evidence="2 8">DNA damage-binding protein CMR1</fullName>
    </recommendedName>
</protein>
<accession>A0A4Y7QC15</accession>
<evidence type="ECO:0000256" key="6">
    <source>
        <dbReference type="ARBA" id="ARBA00023125"/>
    </source>
</evidence>
<evidence type="ECO:0000313" key="10">
    <source>
        <dbReference type="EMBL" id="TDL24768.1"/>
    </source>
</evidence>
<feature type="compositionally biased region" description="Basic and acidic residues" evidence="9">
    <location>
        <begin position="94"/>
        <end position="122"/>
    </location>
</feature>
<evidence type="ECO:0000256" key="2">
    <source>
        <dbReference type="ARBA" id="ARBA00021132"/>
    </source>
</evidence>
<dbReference type="AlphaFoldDB" id="A0A4Y7QC15"/>
<dbReference type="InterPro" id="IPR036322">
    <property type="entry name" value="WD40_repeat_dom_sf"/>
</dbReference>
<dbReference type="Gene3D" id="2.130.10.10">
    <property type="entry name" value="YVTN repeat-like/Quinoprotein amine dehydrogenase"/>
    <property type="match status" value="2"/>
</dbReference>
<dbReference type="InterPro" id="IPR001680">
    <property type="entry name" value="WD40_rpt"/>
</dbReference>
<comment type="similarity">
    <text evidence="1 8">Belongs to the WD repeat DDB2/WDR76 family.</text>
</comment>
<dbReference type="Pfam" id="PF00400">
    <property type="entry name" value="WD40"/>
    <property type="match status" value="2"/>
</dbReference>
<feature type="region of interest" description="Disordered" evidence="9">
    <location>
        <begin position="390"/>
        <end position="413"/>
    </location>
</feature>
<organism evidence="10 11">
    <name type="scientific">Rickenella mellea</name>
    <dbReference type="NCBI Taxonomy" id="50990"/>
    <lineage>
        <taxon>Eukaryota</taxon>
        <taxon>Fungi</taxon>
        <taxon>Dikarya</taxon>
        <taxon>Basidiomycota</taxon>
        <taxon>Agaricomycotina</taxon>
        <taxon>Agaricomycetes</taxon>
        <taxon>Hymenochaetales</taxon>
        <taxon>Rickenellaceae</taxon>
        <taxon>Rickenella</taxon>
    </lineage>
</organism>